<dbReference type="AlphaFoldDB" id="A0A921TFF5"/>
<reference evidence="1" key="1">
    <citation type="submission" date="2017-10" db="EMBL/GenBank/DDBJ databases">
        <title>Whole genome sequencing of members of genus Pseudoxanthomonas.</title>
        <authorList>
            <person name="Kumar S."/>
            <person name="Bansal K."/>
            <person name="Kaur A."/>
            <person name="Patil P."/>
            <person name="Sharma S."/>
            <person name="Patil P.B."/>
        </authorList>
    </citation>
    <scope>NUCLEOTIDE SEQUENCE</scope>
    <source>
        <strain evidence="1">DSM 22914</strain>
    </source>
</reference>
<gene>
    <name evidence="1" type="ORF">CR938_10205</name>
</gene>
<keyword evidence="2" id="KW-1185">Reference proteome</keyword>
<comment type="caution">
    <text evidence="1">The sequence shown here is derived from an EMBL/GenBank/DDBJ whole genome shotgun (WGS) entry which is preliminary data.</text>
</comment>
<proteinExistence type="predicted"/>
<sequence>MTLNLLVAPDFAPENFPGWYMLSTLLQQRSGLRLHLLMPADAREQAQMLAEGRADLVYSNPFDATNLIRGEGYRALARPAGHSNEMVIATAADSPLQRVEDLRPGCRIAVTNNFDVRLIGLRLLEPADLTEQDIQWAPASSYQAAARMTLGGQVDAGFFLASAFHSLARITRERLKVLVESRLRDISHVLLAHPRVDQAVRPLEEALLAVDPASPADAEVLQALGLPGGFEKMEVEDAEFMIDLMDTLLD</sequence>
<evidence type="ECO:0000313" key="2">
    <source>
        <dbReference type="Proteomes" id="UP000717981"/>
    </source>
</evidence>
<protein>
    <submittedName>
        <fullName evidence="1">Phosphate ABC transporter substrate-binding protein</fullName>
    </submittedName>
</protein>
<name>A0A921TFF5_9GAMM</name>
<dbReference type="Proteomes" id="UP000717981">
    <property type="component" value="Unassembled WGS sequence"/>
</dbReference>
<dbReference type="SUPFAM" id="SSF53850">
    <property type="entry name" value="Periplasmic binding protein-like II"/>
    <property type="match status" value="1"/>
</dbReference>
<dbReference type="Gene3D" id="3.40.190.10">
    <property type="entry name" value="Periplasmic binding protein-like II"/>
    <property type="match status" value="2"/>
</dbReference>
<dbReference type="RefSeq" id="WP_162124911.1">
    <property type="nucleotide sequence ID" value="NZ_PDWK01000051.1"/>
</dbReference>
<dbReference type="EMBL" id="PDWK01000051">
    <property type="protein sequence ID" value="KAF1688399.1"/>
    <property type="molecule type" value="Genomic_DNA"/>
</dbReference>
<evidence type="ECO:0000313" key="1">
    <source>
        <dbReference type="EMBL" id="KAF1688399.1"/>
    </source>
</evidence>
<accession>A0A921TFF5</accession>
<dbReference type="Pfam" id="PF12974">
    <property type="entry name" value="Phosphonate-bd"/>
    <property type="match status" value="1"/>
</dbReference>
<dbReference type="OrthoDB" id="34246at2"/>
<organism evidence="1 2">
    <name type="scientific">Pseudoxanthomonas taiwanensis</name>
    <dbReference type="NCBI Taxonomy" id="176598"/>
    <lineage>
        <taxon>Bacteria</taxon>
        <taxon>Pseudomonadati</taxon>
        <taxon>Pseudomonadota</taxon>
        <taxon>Gammaproteobacteria</taxon>
        <taxon>Lysobacterales</taxon>
        <taxon>Lysobacteraceae</taxon>
        <taxon>Pseudoxanthomonas</taxon>
    </lineage>
</organism>